<evidence type="ECO:0000313" key="9">
    <source>
        <dbReference type="EMBL" id="MDQ0995222.1"/>
    </source>
</evidence>
<comment type="cofactor">
    <cofactor evidence="8">
        <name>Mg(2+)</name>
        <dbReference type="ChEBI" id="CHEBI:18420"/>
    </cofactor>
    <cofactor evidence="8">
        <name>Mn(2+)</name>
        <dbReference type="ChEBI" id="CHEBI:29035"/>
    </cofactor>
</comment>
<dbReference type="Pfam" id="PF02696">
    <property type="entry name" value="SelO"/>
    <property type="match status" value="1"/>
</dbReference>
<feature type="binding site" evidence="8">
    <location>
        <position position="172"/>
    </location>
    <ligand>
        <name>ATP</name>
        <dbReference type="ChEBI" id="CHEBI:30616"/>
    </ligand>
</feature>
<keyword evidence="4 8" id="KW-0479">Metal-binding</keyword>
<accession>A0ABU0S379</accession>
<comment type="catalytic activity">
    <reaction evidence="8">
        <text>L-tyrosyl-[protein] + UTP = O-(5'-uridylyl)-L-tyrosyl-[protein] + diphosphate</text>
        <dbReference type="Rhea" id="RHEA:83887"/>
        <dbReference type="Rhea" id="RHEA-COMP:10136"/>
        <dbReference type="Rhea" id="RHEA-COMP:20238"/>
        <dbReference type="ChEBI" id="CHEBI:33019"/>
        <dbReference type="ChEBI" id="CHEBI:46398"/>
        <dbReference type="ChEBI" id="CHEBI:46858"/>
        <dbReference type="ChEBI" id="CHEBI:90602"/>
    </reaction>
</comment>
<feature type="binding site" evidence="8">
    <location>
        <position position="344"/>
    </location>
    <ligand>
        <name>ATP</name>
        <dbReference type="ChEBI" id="CHEBI:30616"/>
    </ligand>
</feature>
<feature type="binding site" evidence="8">
    <location>
        <position position="258"/>
    </location>
    <ligand>
        <name>ATP</name>
        <dbReference type="ChEBI" id="CHEBI:30616"/>
    </ligand>
</feature>
<comment type="function">
    <text evidence="8">Nucleotidyltransferase involved in the post-translational modification of proteins. It can catalyze the addition of adenosine monophosphate (AMP) or uridine monophosphate (UMP) to a protein, resulting in modifications known as AMPylation and UMPylation.</text>
</comment>
<comment type="catalytic activity">
    <reaction evidence="8">
        <text>L-threonyl-[protein] + ATP = 3-O-(5'-adenylyl)-L-threonyl-[protein] + diphosphate</text>
        <dbReference type="Rhea" id="RHEA:54292"/>
        <dbReference type="Rhea" id="RHEA-COMP:11060"/>
        <dbReference type="Rhea" id="RHEA-COMP:13847"/>
        <dbReference type="ChEBI" id="CHEBI:30013"/>
        <dbReference type="ChEBI" id="CHEBI:30616"/>
        <dbReference type="ChEBI" id="CHEBI:33019"/>
        <dbReference type="ChEBI" id="CHEBI:138113"/>
        <dbReference type="EC" id="2.7.7.108"/>
    </reaction>
</comment>
<dbReference type="EC" id="2.7.7.108" evidence="8"/>
<feature type="binding site" evidence="8">
    <location>
        <position position="175"/>
    </location>
    <ligand>
        <name>ATP</name>
        <dbReference type="ChEBI" id="CHEBI:30616"/>
    </ligand>
</feature>
<feature type="binding site" evidence="8">
    <location>
        <position position="195"/>
    </location>
    <ligand>
        <name>ATP</name>
        <dbReference type="ChEBI" id="CHEBI:30616"/>
    </ligand>
</feature>
<dbReference type="PANTHER" id="PTHR32057">
    <property type="entry name" value="PROTEIN ADENYLYLTRANSFERASE SELO, MITOCHONDRIAL"/>
    <property type="match status" value="1"/>
</dbReference>
<keyword evidence="10" id="KW-1185">Reference proteome</keyword>
<evidence type="ECO:0000256" key="6">
    <source>
        <dbReference type="ARBA" id="ARBA00022840"/>
    </source>
</evidence>
<evidence type="ECO:0000256" key="1">
    <source>
        <dbReference type="ARBA" id="ARBA00009747"/>
    </source>
</evidence>
<dbReference type="SUPFAM" id="SSF56112">
    <property type="entry name" value="Protein kinase-like (PK-like)"/>
    <property type="match status" value="1"/>
</dbReference>
<keyword evidence="5 8" id="KW-0547">Nucleotide-binding</keyword>
<dbReference type="NCBIfam" id="NF000658">
    <property type="entry name" value="PRK00029.1"/>
    <property type="match status" value="1"/>
</dbReference>
<gene>
    <name evidence="8" type="primary">ydiU</name>
    <name evidence="8" type="synonym">selO</name>
    <name evidence="9" type="ORF">QFZ34_000399</name>
</gene>
<keyword evidence="3 8" id="KW-0548">Nucleotidyltransferase</keyword>
<keyword evidence="8" id="KW-0464">Manganese</keyword>
<comment type="catalytic activity">
    <reaction evidence="8">
        <text>L-tyrosyl-[protein] + ATP = O-(5'-adenylyl)-L-tyrosyl-[protein] + diphosphate</text>
        <dbReference type="Rhea" id="RHEA:54288"/>
        <dbReference type="Rhea" id="RHEA-COMP:10136"/>
        <dbReference type="Rhea" id="RHEA-COMP:13846"/>
        <dbReference type="ChEBI" id="CHEBI:30616"/>
        <dbReference type="ChEBI" id="CHEBI:33019"/>
        <dbReference type="ChEBI" id="CHEBI:46858"/>
        <dbReference type="ChEBI" id="CHEBI:83624"/>
        <dbReference type="EC" id="2.7.7.108"/>
    </reaction>
</comment>
<feature type="binding site" evidence="8">
    <location>
        <position position="207"/>
    </location>
    <ligand>
        <name>ATP</name>
        <dbReference type="ChEBI" id="CHEBI:30616"/>
    </ligand>
</feature>
<dbReference type="Proteomes" id="UP001237780">
    <property type="component" value="Unassembled WGS sequence"/>
</dbReference>
<keyword evidence="7 8" id="KW-0460">Magnesium</keyword>
<feature type="binding site" evidence="8">
    <location>
        <position position="344"/>
    </location>
    <ligand>
        <name>Mg(2+)</name>
        <dbReference type="ChEBI" id="CHEBI:18420"/>
    </ligand>
</feature>
<evidence type="ECO:0000256" key="7">
    <source>
        <dbReference type="ARBA" id="ARBA00022842"/>
    </source>
</evidence>
<dbReference type="EMBL" id="JAUSZT010000002">
    <property type="protein sequence ID" value="MDQ0995222.1"/>
    <property type="molecule type" value="Genomic_DNA"/>
</dbReference>
<evidence type="ECO:0000256" key="4">
    <source>
        <dbReference type="ARBA" id="ARBA00022723"/>
    </source>
</evidence>
<feature type="binding site" evidence="8">
    <location>
        <position position="208"/>
    </location>
    <ligand>
        <name>ATP</name>
        <dbReference type="ChEBI" id="CHEBI:30616"/>
    </ligand>
</feature>
<feature type="binding site" evidence="8">
    <location>
        <position position="335"/>
    </location>
    <ligand>
        <name>Mg(2+)</name>
        <dbReference type="ChEBI" id="CHEBI:18420"/>
    </ligand>
</feature>
<name>A0ABU0S379_9HYPH</name>
<keyword evidence="2 8" id="KW-0808">Transferase</keyword>
<dbReference type="InterPro" id="IPR003846">
    <property type="entry name" value="SelO"/>
</dbReference>
<comment type="similarity">
    <text evidence="1 8">Belongs to the SELO family.</text>
</comment>
<feature type="active site" description="Proton acceptor" evidence="8">
    <location>
        <position position="334"/>
    </location>
</feature>
<evidence type="ECO:0000256" key="8">
    <source>
        <dbReference type="HAMAP-Rule" id="MF_00692"/>
    </source>
</evidence>
<dbReference type="GO" id="GO:0016779">
    <property type="term" value="F:nucleotidyltransferase activity"/>
    <property type="evidence" value="ECO:0007669"/>
    <property type="project" value="UniProtKB-KW"/>
</dbReference>
<evidence type="ECO:0000256" key="5">
    <source>
        <dbReference type="ARBA" id="ARBA00022741"/>
    </source>
</evidence>
<organism evidence="9 10">
    <name type="scientific">Phyllobacterium ifriqiyense</name>
    <dbReference type="NCBI Taxonomy" id="314238"/>
    <lineage>
        <taxon>Bacteria</taxon>
        <taxon>Pseudomonadati</taxon>
        <taxon>Pseudomonadota</taxon>
        <taxon>Alphaproteobacteria</taxon>
        <taxon>Hyphomicrobiales</taxon>
        <taxon>Phyllobacteriaceae</taxon>
        <taxon>Phyllobacterium</taxon>
    </lineage>
</organism>
<reference evidence="9 10" key="1">
    <citation type="submission" date="2023-07" db="EMBL/GenBank/DDBJ databases">
        <title>Comparative genomics of wheat-associated soil bacteria to identify genetic determinants of phenazine resistance.</title>
        <authorList>
            <person name="Mouncey N."/>
        </authorList>
    </citation>
    <scope>NUCLEOTIDE SEQUENCE [LARGE SCALE GENOMIC DNA]</scope>
    <source>
        <strain evidence="9 10">W4I11</strain>
    </source>
</reference>
<dbReference type="InterPro" id="IPR011009">
    <property type="entry name" value="Kinase-like_dom_sf"/>
</dbReference>
<feature type="binding site" evidence="8">
    <location>
        <position position="265"/>
    </location>
    <ligand>
        <name>ATP</name>
        <dbReference type="ChEBI" id="CHEBI:30616"/>
    </ligand>
</feature>
<comment type="catalytic activity">
    <reaction evidence="8">
        <text>L-seryl-[protein] + UTP = O-(5'-uridylyl)-L-seryl-[protein] + diphosphate</text>
        <dbReference type="Rhea" id="RHEA:64604"/>
        <dbReference type="Rhea" id="RHEA-COMP:9863"/>
        <dbReference type="Rhea" id="RHEA-COMP:16635"/>
        <dbReference type="ChEBI" id="CHEBI:29999"/>
        <dbReference type="ChEBI" id="CHEBI:33019"/>
        <dbReference type="ChEBI" id="CHEBI:46398"/>
        <dbReference type="ChEBI" id="CHEBI:156051"/>
    </reaction>
</comment>
<sequence length="576" mass="63300">MSYRLLLLNGKWPEEIFASNHKIARDITAAKENDQPIRLLFREVNHRVNNQYSVIIYIIRERSGLRRGKPGPTLCTMSSALQKNRPGAAFPFDNSYVGLPPRFFVAQAPTAVAEPWLIKLNEALAAELGLDVETLRRDGEAIFSGNLVPEGAAPLAMAYAGHQFGGFSPQLGDGRAILLGEIVDRSGKRYDIQLKGAGPTPFSRRGDGRAPLGPVLREYIISEAMFALGIPATRALAAVKTGEPVYREKVLPGAVFTRVAASHIRVGTFQYFAARGDTDGVRALADYVIGRHYLALKEAENPYLALFEAICERQAALIARWLHVGFIHGVMNTDNMTVSGETIDFGPCAFMDAYDPATVFSSIDQQGRYAYANQPAIGQWNLARLGETLLPLIDAEPDGAVDKANAVIKSYGERFQAHWLSGMREKIGLTGEEDGDLDLVQALLTLMQTQGADFTLTFRRLSDLAGDNASEPEFAAGFRELDACGTWLAQWRERLSRDPYAATKRASAMRRVNPAFIPRNHRVEQAIEAAVENGDFSLFESLLAVLSKPFEDQPGFAAYMQPPKPSERVLATFCGT</sequence>
<comment type="catalytic activity">
    <reaction evidence="8">
        <text>L-histidyl-[protein] + UTP = N(tele)-(5'-uridylyl)-L-histidyl-[protein] + diphosphate</text>
        <dbReference type="Rhea" id="RHEA:83891"/>
        <dbReference type="Rhea" id="RHEA-COMP:9745"/>
        <dbReference type="Rhea" id="RHEA-COMP:20239"/>
        <dbReference type="ChEBI" id="CHEBI:29979"/>
        <dbReference type="ChEBI" id="CHEBI:33019"/>
        <dbReference type="ChEBI" id="CHEBI:46398"/>
        <dbReference type="ChEBI" id="CHEBI:233474"/>
    </reaction>
</comment>
<dbReference type="EC" id="2.7.7.-" evidence="8"/>
<protein>
    <recommendedName>
        <fullName evidence="8">Protein nucleotidyltransferase YdiU</fullName>
        <ecNumber evidence="8">2.7.7.-</ecNumber>
    </recommendedName>
    <alternativeName>
        <fullName evidence="8">Protein adenylyltransferase YdiU</fullName>
        <ecNumber evidence="8">2.7.7.108</ecNumber>
    </alternativeName>
    <alternativeName>
        <fullName evidence="8">Protein uridylyltransferase YdiU</fullName>
        <ecNumber evidence="8">2.7.7.-</ecNumber>
    </alternativeName>
</protein>
<evidence type="ECO:0000313" key="10">
    <source>
        <dbReference type="Proteomes" id="UP001237780"/>
    </source>
</evidence>
<comment type="caution">
    <text evidence="9">The sequence shown here is derived from an EMBL/GenBank/DDBJ whole genome shotgun (WGS) entry which is preliminary data.</text>
</comment>
<dbReference type="HAMAP" id="MF_00692">
    <property type="entry name" value="SelO"/>
    <property type="match status" value="1"/>
</dbReference>
<evidence type="ECO:0000256" key="3">
    <source>
        <dbReference type="ARBA" id="ARBA00022695"/>
    </source>
</evidence>
<evidence type="ECO:0000256" key="2">
    <source>
        <dbReference type="ARBA" id="ARBA00022679"/>
    </source>
</evidence>
<proteinExistence type="inferred from homology"/>
<feature type="binding site" evidence="8">
    <location>
        <position position="174"/>
    </location>
    <ligand>
        <name>ATP</name>
        <dbReference type="ChEBI" id="CHEBI:30616"/>
    </ligand>
</feature>
<comment type="catalytic activity">
    <reaction evidence="8">
        <text>L-seryl-[protein] + ATP = 3-O-(5'-adenylyl)-L-seryl-[protein] + diphosphate</text>
        <dbReference type="Rhea" id="RHEA:58120"/>
        <dbReference type="Rhea" id="RHEA-COMP:9863"/>
        <dbReference type="Rhea" id="RHEA-COMP:15073"/>
        <dbReference type="ChEBI" id="CHEBI:29999"/>
        <dbReference type="ChEBI" id="CHEBI:30616"/>
        <dbReference type="ChEBI" id="CHEBI:33019"/>
        <dbReference type="ChEBI" id="CHEBI:142516"/>
        <dbReference type="EC" id="2.7.7.108"/>
    </reaction>
</comment>
<dbReference type="PANTHER" id="PTHR32057:SF14">
    <property type="entry name" value="PROTEIN ADENYLYLTRANSFERASE SELO, MITOCHONDRIAL"/>
    <property type="match status" value="1"/>
</dbReference>
<keyword evidence="6 8" id="KW-0067">ATP-binding</keyword>